<dbReference type="Pfam" id="PF19279">
    <property type="entry name" value="YegS_C"/>
    <property type="match status" value="1"/>
</dbReference>
<organism evidence="2 3">
    <name type="scientific">Solanum tuberosum</name>
    <name type="common">Potato</name>
    <dbReference type="NCBI Taxonomy" id="4113"/>
    <lineage>
        <taxon>Eukaryota</taxon>
        <taxon>Viridiplantae</taxon>
        <taxon>Streptophyta</taxon>
        <taxon>Embryophyta</taxon>
        <taxon>Tracheophyta</taxon>
        <taxon>Spermatophyta</taxon>
        <taxon>Magnoliopsida</taxon>
        <taxon>eudicotyledons</taxon>
        <taxon>Gunneridae</taxon>
        <taxon>Pentapetalae</taxon>
        <taxon>asterids</taxon>
        <taxon>lamiids</taxon>
        <taxon>Solanales</taxon>
        <taxon>Solanaceae</taxon>
        <taxon>Solanoideae</taxon>
        <taxon>Solaneae</taxon>
        <taxon>Solanum</taxon>
    </lineage>
</organism>
<reference evidence="2" key="2">
    <citation type="submission" date="2015-06" db="UniProtKB">
        <authorList>
            <consortium name="EnsemblPlants"/>
        </authorList>
    </citation>
    <scope>IDENTIFICATION</scope>
    <source>
        <strain evidence="2">DM1-3 516 R44</strain>
    </source>
</reference>
<dbReference type="InterPro" id="IPR050187">
    <property type="entry name" value="Lipid_Phosphate_FormReg"/>
</dbReference>
<gene>
    <name evidence="2" type="primary">LOC102581909</name>
</gene>
<dbReference type="HOGENOM" id="CLU_2431246_0_0_1"/>
<evidence type="ECO:0000313" key="2">
    <source>
        <dbReference type="EnsemblPlants" id="PGSC0003DMT400000540"/>
    </source>
</evidence>
<reference evidence="3" key="1">
    <citation type="journal article" date="2011" name="Nature">
        <title>Genome sequence and analysis of the tuber crop potato.</title>
        <authorList>
            <consortium name="The Potato Genome Sequencing Consortium"/>
        </authorList>
    </citation>
    <scope>NUCLEOTIDE SEQUENCE [LARGE SCALE GENOMIC DNA]</scope>
    <source>
        <strain evidence="3">cv. DM1-3 516 R44</strain>
    </source>
</reference>
<sequence length="91" mass="10294">MKITPNANPSSGDYEMVILQDFKWYDFILKLHKLYNGTHLSVKNVSSRRARSIEIEEIGSSGSIFVQSDGEFLGFLPRKFSILPGVIELLC</sequence>
<dbReference type="Proteomes" id="UP000011115">
    <property type="component" value="Unassembled WGS sequence"/>
</dbReference>
<dbReference type="SUPFAM" id="SSF111331">
    <property type="entry name" value="NAD kinase/diacylglycerol kinase-like"/>
    <property type="match status" value="1"/>
</dbReference>
<proteinExistence type="predicted"/>
<feature type="domain" description="YegS/DAGK C-terminal" evidence="1">
    <location>
        <begin position="1"/>
        <end position="90"/>
    </location>
</feature>
<dbReference type="AlphaFoldDB" id="M0ZGW6"/>
<evidence type="ECO:0000259" key="1">
    <source>
        <dbReference type="Pfam" id="PF19279"/>
    </source>
</evidence>
<evidence type="ECO:0000313" key="3">
    <source>
        <dbReference type="Proteomes" id="UP000011115"/>
    </source>
</evidence>
<dbReference type="PANTHER" id="PTHR12358:SF54">
    <property type="entry name" value="SPHINGOSINE KINASE RELATED PROTEIN"/>
    <property type="match status" value="1"/>
</dbReference>
<protein>
    <submittedName>
        <fullName evidence="2">Bmru protein</fullName>
    </submittedName>
</protein>
<dbReference type="ExpressionAtlas" id="M0ZGW6">
    <property type="expression patterns" value="baseline"/>
</dbReference>
<name>M0ZGW6_SOLTU</name>
<dbReference type="PANTHER" id="PTHR12358">
    <property type="entry name" value="SPHINGOSINE KINASE"/>
    <property type="match status" value="1"/>
</dbReference>
<dbReference type="InterPro" id="IPR045540">
    <property type="entry name" value="YegS/DAGK_C"/>
</dbReference>
<dbReference type="Gene3D" id="2.60.200.40">
    <property type="match status" value="1"/>
</dbReference>
<dbReference type="EnsemblPlants" id="PGSC0003DMT400000540">
    <property type="protein sequence ID" value="PGSC0003DMT400000540"/>
    <property type="gene ID" value="PGSC0003DMG400000188"/>
</dbReference>
<dbReference type="InterPro" id="IPR016064">
    <property type="entry name" value="NAD/diacylglycerol_kinase_sf"/>
</dbReference>
<accession>M0ZGW6</accession>
<keyword evidence="3" id="KW-1185">Reference proteome</keyword>
<dbReference type="GO" id="GO:0001727">
    <property type="term" value="F:lipid kinase activity"/>
    <property type="evidence" value="ECO:0007669"/>
    <property type="project" value="UniProtKB-ARBA"/>
</dbReference>
<dbReference type="Gramene" id="PGSC0003DMT400000540">
    <property type="protein sequence ID" value="PGSC0003DMT400000540"/>
    <property type="gene ID" value="PGSC0003DMG400000188"/>
</dbReference>